<keyword evidence="1" id="KW-0812">Transmembrane</keyword>
<proteinExistence type="predicted"/>
<gene>
    <name evidence="2" type="ORF">ERS008202_00499</name>
</gene>
<evidence type="ECO:0000313" key="3">
    <source>
        <dbReference type="Proteomes" id="UP000039541"/>
    </source>
</evidence>
<keyword evidence="1" id="KW-0472">Membrane</keyword>
<evidence type="ECO:0000313" key="2">
    <source>
        <dbReference type="EMBL" id="CNT65355.1"/>
    </source>
</evidence>
<protein>
    <submittedName>
        <fullName evidence="2">Uncharacterized protein</fullName>
    </submittedName>
</protein>
<keyword evidence="1" id="KW-1133">Transmembrane helix</keyword>
<dbReference type="EMBL" id="CQPC01000004">
    <property type="protein sequence ID" value="CNT65355.1"/>
    <property type="molecule type" value="Genomic_DNA"/>
</dbReference>
<sequence length="127" mass="14622">MNALARHIQPVMQMFILSHYLFDFGIGFIDILRIAGQRHPAKRPDPSTEQRANIGWHKSRKIKGVFHPHLFRHLANIVAIVKGRHAHFTERQHRPNMRRHGTFRCLHRPPGIGLRVFLILLPAPAGG</sequence>
<name>A0A655BPE8_SALET</name>
<feature type="transmembrane region" description="Helical" evidence="1">
    <location>
        <begin position="12"/>
        <end position="32"/>
    </location>
</feature>
<organism evidence="2 3">
    <name type="scientific">Salmonella enterica subsp. enterica serovar Bovismorbificans</name>
    <dbReference type="NCBI Taxonomy" id="58097"/>
    <lineage>
        <taxon>Bacteria</taxon>
        <taxon>Pseudomonadati</taxon>
        <taxon>Pseudomonadota</taxon>
        <taxon>Gammaproteobacteria</taxon>
        <taxon>Enterobacterales</taxon>
        <taxon>Enterobacteriaceae</taxon>
        <taxon>Salmonella</taxon>
    </lineage>
</organism>
<reference evidence="2 3" key="1">
    <citation type="submission" date="2015-03" db="EMBL/GenBank/DDBJ databases">
        <authorList>
            <consortium name="Pathogen Informatics"/>
        </authorList>
    </citation>
    <scope>NUCLEOTIDE SEQUENCE [LARGE SCALE GENOMIC DNA]</scope>
    <source>
        <strain evidence="2 3">3476</strain>
    </source>
</reference>
<accession>A0A655BPE8</accession>
<evidence type="ECO:0000256" key="1">
    <source>
        <dbReference type="SAM" id="Phobius"/>
    </source>
</evidence>
<dbReference type="Proteomes" id="UP000039541">
    <property type="component" value="Unassembled WGS sequence"/>
</dbReference>
<dbReference type="AlphaFoldDB" id="A0A655BPE8"/>